<protein>
    <submittedName>
        <fullName evidence="1">Uncharacterized protein</fullName>
    </submittedName>
</protein>
<sequence length="71" mass="8209">MDAKAELDALEAEANELTEKLKLAETRWAETVRTQGEETASQNGDLHEIRNRLQIIQARSFKLKRELQESR</sequence>
<reference evidence="1 2" key="1">
    <citation type="submission" date="2022-06" db="EMBL/GenBank/DDBJ databases">
        <title>Mesorhizobium sp. strain RP14 Genome sequencing and assembly.</title>
        <authorList>
            <person name="Kim I."/>
        </authorList>
    </citation>
    <scope>NUCLEOTIDE SEQUENCE [LARGE SCALE GENOMIC DNA]</scope>
    <source>
        <strain evidence="2">RP14(2022)</strain>
    </source>
</reference>
<dbReference type="Proteomes" id="UP001205906">
    <property type="component" value="Unassembled WGS sequence"/>
</dbReference>
<organism evidence="1 2">
    <name type="scientific">Mesorhizobium liriopis</name>
    <dbReference type="NCBI Taxonomy" id="2953882"/>
    <lineage>
        <taxon>Bacteria</taxon>
        <taxon>Pseudomonadati</taxon>
        <taxon>Pseudomonadota</taxon>
        <taxon>Alphaproteobacteria</taxon>
        <taxon>Hyphomicrobiales</taxon>
        <taxon>Phyllobacteriaceae</taxon>
        <taxon>Mesorhizobium</taxon>
    </lineage>
</organism>
<comment type="caution">
    <text evidence="1">The sequence shown here is derived from an EMBL/GenBank/DDBJ whole genome shotgun (WGS) entry which is preliminary data.</text>
</comment>
<evidence type="ECO:0000313" key="2">
    <source>
        <dbReference type="Proteomes" id="UP001205906"/>
    </source>
</evidence>
<evidence type="ECO:0000313" key="1">
    <source>
        <dbReference type="EMBL" id="MCO6049010.1"/>
    </source>
</evidence>
<dbReference type="RefSeq" id="WP_252816331.1">
    <property type="nucleotide sequence ID" value="NZ_JAMXQS010000002.1"/>
</dbReference>
<gene>
    <name evidence="1" type="ORF">NGM99_04295</name>
</gene>
<name>A0ABT1C471_9HYPH</name>
<proteinExistence type="predicted"/>
<keyword evidence="2" id="KW-1185">Reference proteome</keyword>
<accession>A0ABT1C471</accession>
<dbReference type="EMBL" id="JAMXQS010000002">
    <property type="protein sequence ID" value="MCO6049010.1"/>
    <property type="molecule type" value="Genomic_DNA"/>
</dbReference>